<proteinExistence type="predicted"/>
<evidence type="ECO:0000313" key="1">
    <source>
        <dbReference type="EMBL" id="MBC5665538.1"/>
    </source>
</evidence>
<dbReference type="Proteomes" id="UP000647235">
    <property type="component" value="Unassembled WGS sequence"/>
</dbReference>
<evidence type="ECO:0000313" key="2">
    <source>
        <dbReference type="Proteomes" id="UP000647235"/>
    </source>
</evidence>
<name>A0ABR7EW11_9FIRM</name>
<reference evidence="1 2" key="1">
    <citation type="submission" date="2020-08" db="EMBL/GenBank/DDBJ databases">
        <title>Genome public.</title>
        <authorList>
            <person name="Liu C."/>
            <person name="Sun Q."/>
        </authorList>
    </citation>
    <scope>NUCLEOTIDE SEQUENCE [LARGE SCALE GENOMIC DNA]</scope>
    <source>
        <strain evidence="1 2">NSJ-36</strain>
    </source>
</reference>
<dbReference type="InterPro" id="IPR024538">
    <property type="entry name" value="DUF3878"/>
</dbReference>
<organism evidence="1 2">
    <name type="scientific">Dorea hominis</name>
    <dbReference type="NCBI Taxonomy" id="2763040"/>
    <lineage>
        <taxon>Bacteria</taxon>
        <taxon>Bacillati</taxon>
        <taxon>Bacillota</taxon>
        <taxon>Clostridia</taxon>
        <taxon>Lachnospirales</taxon>
        <taxon>Lachnospiraceae</taxon>
        <taxon>Dorea</taxon>
    </lineage>
</organism>
<sequence length="338" mass="39887">MGLLNTFDMLEELLAQNQFELLPPNEEKKEIRLVYLMNDAVESFLVFKEAKMTGFYEEGYEGSVDATLKRDKDRYILAVLCGDSMVTIFFQRLEFEYMLYDYGEIGHFWVRGYEYLRQLEYKIAILQDKWKYLGDTYCTEREQWLVKLAGFPPLSYGCYPSAPKKYIVPKEHLWVPDEEGIKVLEEIAAEAEDMSLVHSLKTYRKYASECVSNPVLARVMAKWIAVKLHRKSHAKTIDILMRKFRHAGAVYPKRKYDEASMEKYKLIMDAARKRKMELKKEGRETVILREEPFITARDSIEFHVYLMIWREGRLNRMVDIETFALPGDDSVAHQVEQR</sequence>
<keyword evidence="2" id="KW-1185">Reference proteome</keyword>
<protein>
    <submittedName>
        <fullName evidence="1">DUF3878 family protein</fullName>
    </submittedName>
</protein>
<dbReference type="Pfam" id="PF12994">
    <property type="entry name" value="DUF3878"/>
    <property type="match status" value="1"/>
</dbReference>
<dbReference type="RefSeq" id="WP_186855940.1">
    <property type="nucleotide sequence ID" value="NZ_JACOOY010000011.1"/>
</dbReference>
<comment type="caution">
    <text evidence="1">The sequence shown here is derived from an EMBL/GenBank/DDBJ whole genome shotgun (WGS) entry which is preliminary data.</text>
</comment>
<accession>A0ABR7EW11</accession>
<dbReference type="EMBL" id="JACOOY010000011">
    <property type="protein sequence ID" value="MBC5665538.1"/>
    <property type="molecule type" value="Genomic_DNA"/>
</dbReference>
<gene>
    <name evidence="1" type="ORF">H8S07_09685</name>
</gene>